<dbReference type="InterPro" id="IPR013216">
    <property type="entry name" value="Methyltransf_11"/>
</dbReference>
<protein>
    <submittedName>
        <fullName evidence="3">SAM-dependent methyltransferase</fullName>
    </submittedName>
</protein>
<dbReference type="GO" id="GO:0032259">
    <property type="term" value="P:methylation"/>
    <property type="evidence" value="ECO:0007669"/>
    <property type="project" value="UniProtKB-KW"/>
</dbReference>
<dbReference type="SUPFAM" id="SSF53335">
    <property type="entry name" value="S-adenosyl-L-methionine-dependent methyltransferases"/>
    <property type="match status" value="1"/>
</dbReference>
<dbReference type="InterPro" id="IPR050447">
    <property type="entry name" value="Erg6_SMT_methyltransf"/>
</dbReference>
<dbReference type="PANTHER" id="PTHR44068:SF11">
    <property type="entry name" value="GERANYL DIPHOSPHATE 2-C-METHYLTRANSFERASE"/>
    <property type="match status" value="1"/>
</dbReference>
<reference evidence="3" key="1">
    <citation type="submission" date="2020-02" db="EMBL/GenBank/DDBJ databases">
        <authorList>
            <person name="Meier V. D."/>
        </authorList>
    </citation>
    <scope>NUCLEOTIDE SEQUENCE</scope>
    <source>
        <strain evidence="3">AVDCRST_MAG55</strain>
    </source>
</reference>
<dbReference type="PANTHER" id="PTHR44068">
    <property type="entry name" value="ZGC:194242"/>
    <property type="match status" value="1"/>
</dbReference>
<evidence type="ECO:0000313" key="3">
    <source>
        <dbReference type="EMBL" id="CAA9390341.1"/>
    </source>
</evidence>
<dbReference type="InterPro" id="IPR029063">
    <property type="entry name" value="SAM-dependent_MTases_sf"/>
</dbReference>
<dbReference type="CDD" id="cd02440">
    <property type="entry name" value="AdoMet_MTases"/>
    <property type="match status" value="1"/>
</dbReference>
<dbReference type="GO" id="GO:0008757">
    <property type="term" value="F:S-adenosylmethionine-dependent methyltransferase activity"/>
    <property type="evidence" value="ECO:0007669"/>
    <property type="project" value="InterPro"/>
</dbReference>
<feature type="domain" description="Methyltransferase type 11" evidence="2">
    <location>
        <begin position="51"/>
        <end position="144"/>
    </location>
</feature>
<keyword evidence="1 3" id="KW-0808">Transferase</keyword>
<gene>
    <name evidence="3" type="ORF">AVDCRST_MAG55-56</name>
</gene>
<dbReference type="Gene3D" id="3.40.50.150">
    <property type="entry name" value="Vaccinia Virus protein VP39"/>
    <property type="match status" value="1"/>
</dbReference>
<organism evidence="3">
    <name type="scientific">uncultured Rubrobacteraceae bacterium</name>
    <dbReference type="NCBI Taxonomy" id="349277"/>
    <lineage>
        <taxon>Bacteria</taxon>
        <taxon>Bacillati</taxon>
        <taxon>Actinomycetota</taxon>
        <taxon>Rubrobacteria</taxon>
        <taxon>Rubrobacterales</taxon>
        <taxon>Rubrobacteraceae</taxon>
        <taxon>environmental samples</taxon>
    </lineage>
</organism>
<dbReference type="EMBL" id="CADCUZ010000005">
    <property type="protein sequence ID" value="CAA9390341.1"/>
    <property type="molecule type" value="Genomic_DNA"/>
</dbReference>
<evidence type="ECO:0000256" key="1">
    <source>
        <dbReference type="ARBA" id="ARBA00022679"/>
    </source>
</evidence>
<keyword evidence="3" id="KW-0489">Methyltransferase</keyword>
<dbReference type="Pfam" id="PF08241">
    <property type="entry name" value="Methyltransf_11"/>
    <property type="match status" value="1"/>
</dbReference>
<accession>A0A6J4NRJ7</accession>
<evidence type="ECO:0000259" key="2">
    <source>
        <dbReference type="Pfam" id="PF08241"/>
    </source>
</evidence>
<sequence length="271" mass="29837">MQRPRFEPGTIKERQQLAWASGDYTMFGAAFLIISELLCEAVDLRPGQTVLDVATGSGNTALAAARRFGETTGIDYVPALLERGRERAAAERLEAYFREGDAENIPLPDASFDVVLSTVGVMFAPDQEKAASELLRVCRPGGKIGLANWTPDGFAGELGSLFGKYLPFSPGLKPPVLWGTEERLRELLGGGAKDLRIARRSFVFRYCSVRHYLEVLETQLGPTRETFLALDPVRRENLVGELVDLIGRSNRSGDETMVVPSDYLEVVVTRL</sequence>
<name>A0A6J4NRJ7_9ACTN</name>
<proteinExistence type="predicted"/>
<dbReference type="AlphaFoldDB" id="A0A6J4NRJ7"/>